<dbReference type="PANTHER" id="PTHR33383:SF1">
    <property type="entry name" value="MEMBRANE PROTEIN INSERTION EFFICIENCY FACTOR-RELATED"/>
    <property type="match status" value="1"/>
</dbReference>
<keyword evidence="1" id="KW-1003">Cell membrane</keyword>
<sequence length="140" mass="16083">MRPPCRRPESAEAHCSRELSAESPAAPLHRCRRALFPWCNDHVESATDRNTRASLGHYQEITMRRLLIGLIKIYQYLISPLLGPHCRFYPSCSHYAVEAIERHGIFHGGYLAVRRVSRCHPWHPGGIDPVPQERQRTIHG</sequence>
<dbReference type="NCBIfam" id="TIGR00278">
    <property type="entry name" value="membrane protein insertion efficiency factor YidD"/>
    <property type="match status" value="1"/>
</dbReference>
<dbReference type="Proteomes" id="UP000471640">
    <property type="component" value="Unassembled WGS sequence"/>
</dbReference>
<comment type="function">
    <text evidence="1">Could be involved in insertion of integral membrane proteins into the membrane.</text>
</comment>
<dbReference type="HAMAP" id="MF_00386">
    <property type="entry name" value="UPF0161_YidD"/>
    <property type="match status" value="1"/>
</dbReference>
<dbReference type="EMBL" id="JAAIJR010000001">
    <property type="protein sequence ID" value="NEX18774.1"/>
    <property type="molecule type" value="Genomic_DNA"/>
</dbReference>
<organism evidence="2 3">
    <name type="scientific">Thiorhodococcus mannitoliphagus</name>
    <dbReference type="NCBI Taxonomy" id="329406"/>
    <lineage>
        <taxon>Bacteria</taxon>
        <taxon>Pseudomonadati</taxon>
        <taxon>Pseudomonadota</taxon>
        <taxon>Gammaproteobacteria</taxon>
        <taxon>Chromatiales</taxon>
        <taxon>Chromatiaceae</taxon>
        <taxon>Thiorhodococcus</taxon>
    </lineage>
</organism>
<accession>A0A6P1DSU5</accession>
<comment type="similarity">
    <text evidence="1">Belongs to the UPF0161 family.</text>
</comment>
<evidence type="ECO:0000256" key="1">
    <source>
        <dbReference type="HAMAP-Rule" id="MF_00386"/>
    </source>
</evidence>
<dbReference type="PANTHER" id="PTHR33383">
    <property type="entry name" value="MEMBRANE PROTEIN INSERTION EFFICIENCY FACTOR-RELATED"/>
    <property type="match status" value="1"/>
</dbReference>
<dbReference type="SMART" id="SM01234">
    <property type="entry name" value="Haemolytic"/>
    <property type="match status" value="1"/>
</dbReference>
<proteinExistence type="inferred from homology"/>
<comment type="subcellular location">
    <subcellularLocation>
        <location evidence="1">Cell membrane</location>
        <topology evidence="1">Peripheral membrane protein</topology>
        <orientation evidence="1">Cytoplasmic side</orientation>
    </subcellularLocation>
</comment>
<dbReference type="GO" id="GO:0005886">
    <property type="term" value="C:plasma membrane"/>
    <property type="evidence" value="ECO:0007669"/>
    <property type="project" value="UniProtKB-SubCell"/>
</dbReference>
<keyword evidence="1" id="KW-0472">Membrane</keyword>
<reference evidence="3" key="1">
    <citation type="journal article" date="2020" name="Microbiol. Resour. Announc.">
        <title>Draft Genome Sequences of Thiorhodococcus mannitoliphagus and Thiorhodococcus minor, Purple Sulfur Photosynthetic Bacteria in the Gammaproteobacterial Family Chromatiaceae.</title>
        <authorList>
            <person name="Aviles F.A."/>
            <person name="Meyer T.E."/>
            <person name="Kyndt J.A."/>
        </authorList>
    </citation>
    <scope>NUCLEOTIDE SEQUENCE [LARGE SCALE GENOMIC DNA]</scope>
    <source>
        <strain evidence="3">DSM 18266</strain>
    </source>
</reference>
<evidence type="ECO:0000313" key="2">
    <source>
        <dbReference type="EMBL" id="NEX18774.1"/>
    </source>
</evidence>
<gene>
    <name evidence="2" type="primary">yidD</name>
    <name evidence="2" type="ORF">G3480_00290</name>
</gene>
<dbReference type="AlphaFoldDB" id="A0A6P1DSU5"/>
<dbReference type="InterPro" id="IPR002696">
    <property type="entry name" value="Membr_insert_effic_factor_YidD"/>
</dbReference>
<protein>
    <recommendedName>
        <fullName evidence="1">Putative membrane protein insertion efficiency factor</fullName>
    </recommendedName>
</protein>
<comment type="caution">
    <text evidence="2">The sequence shown here is derived from an EMBL/GenBank/DDBJ whole genome shotgun (WGS) entry which is preliminary data.</text>
</comment>
<reference evidence="2 3" key="2">
    <citation type="submission" date="2020-02" db="EMBL/GenBank/DDBJ databases">
        <title>Genome sequences of Thiorhodococcus mannitoliphagus and Thiorhodococcus minor, purple sulfur photosynthetic bacteria in the gammaproteobacterial family, Chromatiaceae.</title>
        <authorList>
            <person name="Aviles F.A."/>
            <person name="Meyer T.E."/>
            <person name="Kyndt J.A."/>
        </authorList>
    </citation>
    <scope>NUCLEOTIDE SEQUENCE [LARGE SCALE GENOMIC DNA]</scope>
    <source>
        <strain evidence="2 3">DSM 18266</strain>
    </source>
</reference>
<dbReference type="Pfam" id="PF01809">
    <property type="entry name" value="YidD"/>
    <property type="match status" value="1"/>
</dbReference>
<evidence type="ECO:0000313" key="3">
    <source>
        <dbReference type="Proteomes" id="UP000471640"/>
    </source>
</evidence>
<keyword evidence="3" id="KW-1185">Reference proteome</keyword>
<name>A0A6P1DSU5_9GAMM</name>